<evidence type="ECO:0000313" key="1">
    <source>
        <dbReference type="EMBL" id="NEU70959.1"/>
    </source>
</evidence>
<name>A0A6M0IRK5_9BACT</name>
<keyword evidence="2" id="KW-1185">Reference proteome</keyword>
<dbReference type="AlphaFoldDB" id="A0A6M0IRK5"/>
<dbReference type="Proteomes" id="UP000477386">
    <property type="component" value="Unassembled WGS sequence"/>
</dbReference>
<sequence length="50" mass="5742">MWFTWTNWERYNTVVLVGGQYSTLGKSVVSKLKNWVENGGTLTMTENVSE</sequence>
<dbReference type="RefSeq" id="WP_164044268.1">
    <property type="nucleotide sequence ID" value="NZ_JAAGNZ010000014.1"/>
</dbReference>
<dbReference type="InterPro" id="IPR029062">
    <property type="entry name" value="Class_I_gatase-like"/>
</dbReference>
<protein>
    <submittedName>
        <fullName evidence="1">Uncharacterized protein</fullName>
    </submittedName>
</protein>
<accession>A0A6M0IRK5</accession>
<proteinExistence type="predicted"/>
<dbReference type="EMBL" id="JAAGNZ010000014">
    <property type="protein sequence ID" value="NEU70959.1"/>
    <property type="molecule type" value="Genomic_DNA"/>
</dbReference>
<organism evidence="1 2">
    <name type="scientific">Spirosoma agri</name>
    <dbReference type="NCBI Taxonomy" id="1987381"/>
    <lineage>
        <taxon>Bacteria</taxon>
        <taxon>Pseudomonadati</taxon>
        <taxon>Bacteroidota</taxon>
        <taxon>Cytophagia</taxon>
        <taxon>Cytophagales</taxon>
        <taxon>Cytophagaceae</taxon>
        <taxon>Spirosoma</taxon>
    </lineage>
</organism>
<dbReference type="SUPFAM" id="SSF52317">
    <property type="entry name" value="Class I glutamine amidotransferase-like"/>
    <property type="match status" value="1"/>
</dbReference>
<reference evidence="1 2" key="1">
    <citation type="submission" date="2020-02" db="EMBL/GenBank/DDBJ databases">
        <title>Draft genome sequence of two Spirosoma agri KCTC 52727 and Spirosoma terrae KCTC 52035.</title>
        <authorList>
            <person name="Rojas J."/>
            <person name="Ambika Manirajan B."/>
            <person name="Ratering S."/>
            <person name="Suarez C."/>
            <person name="Schnell S."/>
        </authorList>
    </citation>
    <scope>NUCLEOTIDE SEQUENCE [LARGE SCALE GENOMIC DNA]</scope>
    <source>
        <strain evidence="1 2">KCTC 52727</strain>
    </source>
</reference>
<comment type="caution">
    <text evidence="1">The sequence shown here is derived from an EMBL/GenBank/DDBJ whole genome shotgun (WGS) entry which is preliminary data.</text>
</comment>
<gene>
    <name evidence="1" type="ORF">GK091_29135</name>
</gene>
<evidence type="ECO:0000313" key="2">
    <source>
        <dbReference type="Proteomes" id="UP000477386"/>
    </source>
</evidence>